<keyword evidence="2" id="KW-1185">Reference proteome</keyword>
<protein>
    <recommendedName>
        <fullName evidence="3">Hexosyltransferase</fullName>
    </recommendedName>
</protein>
<gene>
    <name evidence="1" type="ORF">MGAL_10B088669</name>
</gene>
<reference evidence="1" key="1">
    <citation type="submission" date="2018-11" db="EMBL/GenBank/DDBJ databases">
        <authorList>
            <person name="Alioto T."/>
            <person name="Alioto T."/>
        </authorList>
    </citation>
    <scope>NUCLEOTIDE SEQUENCE</scope>
</reference>
<comment type="caution">
    <text evidence="1">The sequence shown here is derived from an EMBL/GenBank/DDBJ whole genome shotgun (WGS) entry which is preliminary data.</text>
</comment>
<accession>A0A8B6E0C2</accession>
<sequence>MTGGDIFVNNVSMNNITGLVYLKKIYNTLVLTTPSPHINPHDFGYIILEKDICKTNNKSVFLAVIACVAPKNFRQRMTIRETWGSAAKTNKEIALVFMLGKTSHLNVQQQIIK</sequence>
<dbReference type="EMBL" id="UYJE01004311">
    <property type="protein sequence ID" value="VDI27045.1"/>
    <property type="molecule type" value="Genomic_DNA"/>
</dbReference>
<evidence type="ECO:0000313" key="2">
    <source>
        <dbReference type="Proteomes" id="UP000596742"/>
    </source>
</evidence>
<dbReference type="AlphaFoldDB" id="A0A8B6E0C2"/>
<evidence type="ECO:0000313" key="1">
    <source>
        <dbReference type="EMBL" id="VDI27045.1"/>
    </source>
</evidence>
<dbReference type="OrthoDB" id="5512589at2759"/>
<name>A0A8B6E0C2_MYTGA</name>
<organism evidence="1 2">
    <name type="scientific">Mytilus galloprovincialis</name>
    <name type="common">Mediterranean mussel</name>
    <dbReference type="NCBI Taxonomy" id="29158"/>
    <lineage>
        <taxon>Eukaryota</taxon>
        <taxon>Metazoa</taxon>
        <taxon>Spiralia</taxon>
        <taxon>Lophotrochozoa</taxon>
        <taxon>Mollusca</taxon>
        <taxon>Bivalvia</taxon>
        <taxon>Autobranchia</taxon>
        <taxon>Pteriomorphia</taxon>
        <taxon>Mytilida</taxon>
        <taxon>Mytiloidea</taxon>
        <taxon>Mytilidae</taxon>
        <taxon>Mytilinae</taxon>
        <taxon>Mytilus</taxon>
    </lineage>
</organism>
<evidence type="ECO:0008006" key="3">
    <source>
        <dbReference type="Google" id="ProtNLM"/>
    </source>
</evidence>
<dbReference type="Proteomes" id="UP000596742">
    <property type="component" value="Unassembled WGS sequence"/>
</dbReference>
<proteinExistence type="predicted"/>